<keyword evidence="4" id="KW-1133">Transmembrane helix</keyword>
<dbReference type="SUPFAM" id="SSF46689">
    <property type="entry name" value="Homeodomain-like"/>
    <property type="match status" value="1"/>
</dbReference>
<keyword evidence="7" id="KW-1185">Reference proteome</keyword>
<dbReference type="EMBL" id="JBHTJR010000031">
    <property type="protein sequence ID" value="MFD0992791.1"/>
    <property type="molecule type" value="Genomic_DNA"/>
</dbReference>
<reference evidence="7" key="1">
    <citation type="journal article" date="2019" name="Int. J. Syst. Evol. Microbiol.">
        <title>The Global Catalogue of Microorganisms (GCM) 10K type strain sequencing project: providing services to taxonomists for standard genome sequencing and annotation.</title>
        <authorList>
            <consortium name="The Broad Institute Genomics Platform"/>
            <consortium name="The Broad Institute Genome Sequencing Center for Infectious Disease"/>
            <person name="Wu L."/>
            <person name="Ma J."/>
        </authorList>
    </citation>
    <scope>NUCLEOTIDE SEQUENCE [LARGE SCALE GENOMIC DNA]</scope>
    <source>
        <strain evidence="7">CCUG 60527</strain>
    </source>
</reference>
<dbReference type="Proteomes" id="UP001597062">
    <property type="component" value="Unassembled WGS sequence"/>
</dbReference>
<proteinExistence type="predicted"/>
<dbReference type="PANTHER" id="PTHR43280">
    <property type="entry name" value="ARAC-FAMILY TRANSCRIPTIONAL REGULATOR"/>
    <property type="match status" value="1"/>
</dbReference>
<dbReference type="SMART" id="SM00342">
    <property type="entry name" value="HTH_ARAC"/>
    <property type="match status" value="1"/>
</dbReference>
<dbReference type="Pfam" id="PF12833">
    <property type="entry name" value="HTH_18"/>
    <property type="match status" value="1"/>
</dbReference>
<evidence type="ECO:0000313" key="7">
    <source>
        <dbReference type="Proteomes" id="UP001597062"/>
    </source>
</evidence>
<feature type="transmembrane region" description="Helical" evidence="4">
    <location>
        <begin position="364"/>
        <end position="382"/>
    </location>
</feature>
<evidence type="ECO:0000259" key="5">
    <source>
        <dbReference type="PROSITE" id="PS01124"/>
    </source>
</evidence>
<keyword evidence="4" id="KW-0812">Transmembrane</keyword>
<keyword evidence="1" id="KW-0805">Transcription regulation</keyword>
<comment type="caution">
    <text evidence="6">The sequence shown here is derived from an EMBL/GenBank/DDBJ whole genome shotgun (WGS) entry which is preliminary data.</text>
</comment>
<dbReference type="PANTHER" id="PTHR43280:SF2">
    <property type="entry name" value="HTH-TYPE TRANSCRIPTIONAL REGULATOR EXSA"/>
    <property type="match status" value="1"/>
</dbReference>
<organism evidence="6 7">
    <name type="scientific">Tenacibaculum geojense</name>
    <dbReference type="NCBI Taxonomy" id="915352"/>
    <lineage>
        <taxon>Bacteria</taxon>
        <taxon>Pseudomonadati</taxon>
        <taxon>Bacteroidota</taxon>
        <taxon>Flavobacteriia</taxon>
        <taxon>Flavobacteriales</taxon>
        <taxon>Flavobacteriaceae</taxon>
        <taxon>Tenacibaculum</taxon>
    </lineage>
</organism>
<name>A0ABW3JR53_9FLAO</name>
<evidence type="ECO:0000256" key="4">
    <source>
        <dbReference type="SAM" id="Phobius"/>
    </source>
</evidence>
<evidence type="ECO:0000256" key="2">
    <source>
        <dbReference type="ARBA" id="ARBA00023125"/>
    </source>
</evidence>
<dbReference type="PRINTS" id="PR00032">
    <property type="entry name" value="HTHARAC"/>
</dbReference>
<dbReference type="RefSeq" id="WP_386106433.1">
    <property type="nucleotide sequence ID" value="NZ_JBHTJR010000031.1"/>
</dbReference>
<evidence type="ECO:0000256" key="1">
    <source>
        <dbReference type="ARBA" id="ARBA00023015"/>
    </source>
</evidence>
<sequence length="528" mass="61713">MNKLNIDSLNFYFSKSTDVNDICVKLKSFQKKSHQLYKAHKHREAKQIALAYLELTDSLITKNNDDNCLLENRILFLNRLCELEKNHENYDKAYHYLIQIEKTINDKPVKDKINFQHQLQNSLNKAVIKNHLNMPQKAIEIAKETFKENISSIYYDKNSIESLSLEADITKTLADSYILLGKELNNASYLDSAFYFYHKSYDAAKIYDSSAKSAAFKHNIAMTDVLMARKDYKGAINSINNYKNTANSFDYKHHEYMNKAICYHALKNSDSAMYFAKKLIHNKKDKCRRSNLITLYNILSKEYFNLNEIDSAYKYSKLEITSFEKARKNKEKTFQLLYNNDFAEAKKLNSQIIKQENVNDKNKLIYIFSIIIILLLTYLYLVSKKKETNQIILDLKNNNVVEKTEKVAYNINEDFEAEILTAINLMEQQDAYLQADFSINKIAEKLETNSTYISFVFNKHKQETFKQYFTKKKISYIIDKLNTDTTYRKYSIQALAEEIGYGSSSAFTRAFKKQMNVTPSAYIKSLSK</sequence>
<dbReference type="InterPro" id="IPR009057">
    <property type="entry name" value="Homeodomain-like_sf"/>
</dbReference>
<keyword evidence="2" id="KW-0238">DNA-binding</keyword>
<evidence type="ECO:0000256" key="3">
    <source>
        <dbReference type="ARBA" id="ARBA00023163"/>
    </source>
</evidence>
<protein>
    <submittedName>
        <fullName evidence="6">Helix-turn-helix domain-containing protein</fullName>
    </submittedName>
</protein>
<dbReference type="Gene3D" id="1.10.10.60">
    <property type="entry name" value="Homeodomain-like"/>
    <property type="match status" value="2"/>
</dbReference>
<dbReference type="InterPro" id="IPR018060">
    <property type="entry name" value="HTH_AraC"/>
</dbReference>
<keyword evidence="3" id="KW-0804">Transcription</keyword>
<dbReference type="PROSITE" id="PS01124">
    <property type="entry name" value="HTH_ARAC_FAMILY_2"/>
    <property type="match status" value="1"/>
</dbReference>
<dbReference type="InterPro" id="IPR020449">
    <property type="entry name" value="Tscrpt_reg_AraC-type_HTH"/>
</dbReference>
<gene>
    <name evidence="6" type="ORF">ACFQ1U_06210</name>
</gene>
<keyword evidence="4" id="KW-0472">Membrane</keyword>
<accession>A0ABW3JR53</accession>
<evidence type="ECO:0000313" key="6">
    <source>
        <dbReference type="EMBL" id="MFD0992791.1"/>
    </source>
</evidence>
<feature type="domain" description="HTH araC/xylS-type" evidence="5">
    <location>
        <begin position="423"/>
        <end position="525"/>
    </location>
</feature>